<name>A0A5R8MH35_9GAMM</name>
<feature type="region of interest" description="Disordered" evidence="1">
    <location>
        <begin position="40"/>
        <end position="90"/>
    </location>
</feature>
<gene>
    <name evidence="3" type="ORF">FEI13_09680</name>
</gene>
<comment type="caution">
    <text evidence="3">The sequence shown here is derived from an EMBL/GenBank/DDBJ whole genome shotgun (WGS) entry which is preliminary data.</text>
</comment>
<dbReference type="OrthoDB" id="6160332at2"/>
<feature type="chain" id="PRO_5024379623" description="DUF4124 domain-containing protein" evidence="2">
    <location>
        <begin position="18"/>
        <end position="164"/>
    </location>
</feature>
<accession>A0A5R8MH35</accession>
<dbReference type="AlphaFoldDB" id="A0A5R8MH35"/>
<organism evidence="3 4">
    <name type="scientific">Halomonas urmiana</name>
    <dbReference type="NCBI Taxonomy" id="490901"/>
    <lineage>
        <taxon>Bacteria</taxon>
        <taxon>Pseudomonadati</taxon>
        <taxon>Pseudomonadota</taxon>
        <taxon>Gammaproteobacteria</taxon>
        <taxon>Oceanospirillales</taxon>
        <taxon>Halomonadaceae</taxon>
        <taxon>Halomonas</taxon>
    </lineage>
</organism>
<evidence type="ECO:0000256" key="1">
    <source>
        <dbReference type="SAM" id="MobiDB-lite"/>
    </source>
</evidence>
<proteinExistence type="predicted"/>
<reference evidence="3 4" key="1">
    <citation type="journal article" date="2007" name="Int. J. Syst. Evol. Microbiol.">
        <title>Halomonas saccharevitans sp. nov., Halomonas arcis sp. nov. and Halomonas subterranea sp. nov., halophilic bacteria isolated from hypersaline environments of China.</title>
        <authorList>
            <person name="Xu X.W."/>
            <person name="Wu Y.H."/>
            <person name="Zhou Z."/>
            <person name="Wang C.S."/>
            <person name="Zhou Y.G."/>
            <person name="Zhang H.B."/>
            <person name="Wang Y."/>
            <person name="Wu M."/>
        </authorList>
    </citation>
    <scope>NUCLEOTIDE SEQUENCE [LARGE SCALE GENOMIC DNA]</scope>
    <source>
        <strain evidence="3 4">TBZ3</strain>
    </source>
</reference>
<keyword evidence="2" id="KW-0732">Signal</keyword>
<evidence type="ECO:0000313" key="4">
    <source>
        <dbReference type="Proteomes" id="UP000306973"/>
    </source>
</evidence>
<feature type="compositionally biased region" description="Polar residues" evidence="1">
    <location>
        <begin position="71"/>
        <end position="80"/>
    </location>
</feature>
<evidence type="ECO:0000256" key="2">
    <source>
        <dbReference type="SAM" id="SignalP"/>
    </source>
</evidence>
<keyword evidence="4" id="KW-1185">Reference proteome</keyword>
<sequence length="164" mass="17884">MRYMAMALLLLPLMGQAQIMKCPDGSYRDRCSGGEAFQGGGVSRYAAPEPRAFSPLPDTDRSRAGGDPQGTAPTRPSSGPRSVAERARDMGISRNELVKARSRGTILIGMEEKDVIDILGQPDDVDTSGGYGSRCKTLHWYDRRDDLPDYVSTCDGRVDYFSNG</sequence>
<feature type="signal peptide" evidence="2">
    <location>
        <begin position="1"/>
        <end position="17"/>
    </location>
</feature>
<protein>
    <recommendedName>
        <fullName evidence="5">DUF4124 domain-containing protein</fullName>
    </recommendedName>
</protein>
<evidence type="ECO:0000313" key="3">
    <source>
        <dbReference type="EMBL" id="TLF50432.1"/>
    </source>
</evidence>
<evidence type="ECO:0008006" key="5">
    <source>
        <dbReference type="Google" id="ProtNLM"/>
    </source>
</evidence>
<dbReference type="Proteomes" id="UP000306973">
    <property type="component" value="Unassembled WGS sequence"/>
</dbReference>
<dbReference type="RefSeq" id="WP_138181334.1">
    <property type="nucleotide sequence ID" value="NZ_VBUI01000013.1"/>
</dbReference>
<dbReference type="EMBL" id="VBUI01000013">
    <property type="protein sequence ID" value="TLF50432.1"/>
    <property type="molecule type" value="Genomic_DNA"/>
</dbReference>